<dbReference type="EMBL" id="SPNC01000192">
    <property type="protein sequence ID" value="TFH94094.1"/>
    <property type="molecule type" value="Genomic_DNA"/>
</dbReference>
<dbReference type="Proteomes" id="UP000297225">
    <property type="component" value="Unassembled WGS sequence"/>
</dbReference>
<gene>
    <name evidence="1" type="ORF">E4P47_08980</name>
</gene>
<protein>
    <recommendedName>
        <fullName evidence="3">TonB-dependent receptor</fullName>
    </recommendedName>
</protein>
<keyword evidence="2" id="KW-1185">Reference proteome</keyword>
<comment type="caution">
    <text evidence="1">The sequence shown here is derived from an EMBL/GenBank/DDBJ whole genome shotgun (WGS) entry which is preliminary data.</text>
</comment>
<dbReference type="OrthoDB" id="603275at2"/>
<evidence type="ECO:0000313" key="2">
    <source>
        <dbReference type="Proteomes" id="UP000297225"/>
    </source>
</evidence>
<dbReference type="RefSeq" id="WP_134850038.1">
    <property type="nucleotide sequence ID" value="NZ_CP197400.1"/>
</dbReference>
<dbReference type="AlphaFoldDB" id="A0A4Y8WM08"/>
<evidence type="ECO:0008006" key="3">
    <source>
        <dbReference type="Google" id="ProtNLM"/>
    </source>
</evidence>
<reference evidence="1 2" key="1">
    <citation type="submission" date="2019-03" db="EMBL/GenBank/DDBJ databases">
        <title>Porphyromonas levii Isolated from the Uterus of Dairy Cows.</title>
        <authorList>
            <person name="Francis A.M."/>
        </authorList>
    </citation>
    <scope>NUCLEOTIDE SEQUENCE [LARGE SCALE GENOMIC DNA]</scope>
    <source>
        <strain evidence="1 2">AF5678</strain>
    </source>
</reference>
<evidence type="ECO:0000313" key="1">
    <source>
        <dbReference type="EMBL" id="TFH94094.1"/>
    </source>
</evidence>
<organism evidence="1 2">
    <name type="scientific">Porphyromonas levii</name>
    <dbReference type="NCBI Taxonomy" id="28114"/>
    <lineage>
        <taxon>Bacteria</taxon>
        <taxon>Pseudomonadati</taxon>
        <taxon>Bacteroidota</taxon>
        <taxon>Bacteroidia</taxon>
        <taxon>Bacteroidales</taxon>
        <taxon>Porphyromonadaceae</taxon>
        <taxon>Porphyromonas</taxon>
    </lineage>
</organism>
<dbReference type="SUPFAM" id="SSF56935">
    <property type="entry name" value="Porins"/>
    <property type="match status" value="1"/>
</dbReference>
<sequence length="783" mass="89250">MTFVEFLVQEQVTQLKEVVVKMPKVRQLGDTITYNVGSFIDATDRSIGDVLKKLPGVQVLSSGEVLYQNKPISKFYVEGLDLLQGKYGLATKNIEAKDVASVEVLENYQPIKALKGMETPDVAAINLKLKQSSLGAFFLNAQVGVGVSPLLLSNELVGMRFTRKQQNMLLYKGDNSGRDIAQEIVDFYGIMSNRPEQFMSVVSASAPTINRQHYLFNDAHLASLNDLRTIGKDYTLTTNVNYLFDQQRKSNYAEREIYIANGENIQIVEEMSSVLRKRELEGTITFEGNKDEYYLNNKLNFIGRWNDEHGEVRSGELVAQQLDMPSLNLSNSFEYTKRVGSYSQRLKSDIFYAQQRQQLSVTPSIFPDLTTDALSISSLMQAVDYNKLSTNTNYRRGWTWDRGYAWIGATFFTNHYNISSSLQDGVASTFLEADSLRNNLRRGEIGFSLAPTFALEITRELKPEFRLTVTYLMVNKEDRVHKGNFKSGYWLFNPSLYLSYPITKRIDMRVDLSYGNQIGGVRDDLLGYIMTSYRNLHRNEGIENSSSRADARLNVSYKNPFTTLFLSGGIYWSNVWKNRLYDTHYNGIMSSVTNIVHPHSSPSYGAMLYASKSIDSINSEVTFTSRYNRSHSIILNQGTVSPFDLSSIGLDGSINSIVKRFMVIRYNGSYVITSSNLGKMKLAPMHYYSQSLKTSFIPAKGLILSAELNHYYNSSRVQSERTTWFGNIGAQYKLKGMDIMLDWTNIFNTKQFITQSYSNAGRYYSQYQLRPFEIMLRIRFKIQ</sequence>
<proteinExistence type="predicted"/>
<accession>A0A4Y8WM08</accession>
<dbReference type="STRING" id="1122973.GCA_000379925_01944"/>
<name>A0A4Y8WM08_9PORP</name>